<organism evidence="1 2">
    <name type="scientific">Diphasiastrum complanatum</name>
    <name type="common">Issler's clubmoss</name>
    <name type="synonym">Lycopodium complanatum</name>
    <dbReference type="NCBI Taxonomy" id="34168"/>
    <lineage>
        <taxon>Eukaryota</taxon>
        <taxon>Viridiplantae</taxon>
        <taxon>Streptophyta</taxon>
        <taxon>Embryophyta</taxon>
        <taxon>Tracheophyta</taxon>
        <taxon>Lycopodiopsida</taxon>
        <taxon>Lycopodiales</taxon>
        <taxon>Lycopodiaceae</taxon>
        <taxon>Lycopodioideae</taxon>
        <taxon>Diphasiastrum</taxon>
    </lineage>
</organism>
<proteinExistence type="predicted"/>
<keyword evidence="2" id="KW-1185">Reference proteome</keyword>
<dbReference type="Proteomes" id="UP001162992">
    <property type="component" value="Chromosome 10"/>
</dbReference>
<dbReference type="EMBL" id="CM055101">
    <property type="protein sequence ID" value="KAJ7540949.1"/>
    <property type="molecule type" value="Genomic_DNA"/>
</dbReference>
<evidence type="ECO:0000313" key="2">
    <source>
        <dbReference type="Proteomes" id="UP001162992"/>
    </source>
</evidence>
<protein>
    <submittedName>
        <fullName evidence="1">Uncharacterized protein</fullName>
    </submittedName>
</protein>
<reference evidence="2" key="1">
    <citation type="journal article" date="2024" name="Proc. Natl. Acad. Sci. U.S.A.">
        <title>Extraordinary preservation of gene collinearity over three hundred million years revealed in homosporous lycophytes.</title>
        <authorList>
            <person name="Li C."/>
            <person name="Wickell D."/>
            <person name="Kuo L.Y."/>
            <person name="Chen X."/>
            <person name="Nie B."/>
            <person name="Liao X."/>
            <person name="Peng D."/>
            <person name="Ji J."/>
            <person name="Jenkins J."/>
            <person name="Williams M."/>
            <person name="Shu S."/>
            <person name="Plott C."/>
            <person name="Barry K."/>
            <person name="Rajasekar S."/>
            <person name="Grimwood J."/>
            <person name="Han X."/>
            <person name="Sun S."/>
            <person name="Hou Z."/>
            <person name="He W."/>
            <person name="Dai G."/>
            <person name="Sun C."/>
            <person name="Schmutz J."/>
            <person name="Leebens-Mack J.H."/>
            <person name="Li F.W."/>
            <person name="Wang L."/>
        </authorList>
    </citation>
    <scope>NUCLEOTIDE SEQUENCE [LARGE SCALE GENOMIC DNA]</scope>
    <source>
        <strain evidence="2">cv. PW_Plant_1</strain>
    </source>
</reference>
<evidence type="ECO:0000313" key="1">
    <source>
        <dbReference type="EMBL" id="KAJ7540949.1"/>
    </source>
</evidence>
<sequence length="71" mass="8438">MPVCIQIVFKELLFDADLLLEVRRKQRAVITKLDLSASRLWCNSPFWPSHTVMRLMDKHKIMRSVVEARRN</sequence>
<name>A0ACC2CG61_DIPCM</name>
<gene>
    <name evidence="1" type="ORF">O6H91_10G037800</name>
</gene>
<comment type="caution">
    <text evidence="1">The sequence shown here is derived from an EMBL/GenBank/DDBJ whole genome shotgun (WGS) entry which is preliminary data.</text>
</comment>
<accession>A0ACC2CG61</accession>